<proteinExistence type="inferred from homology"/>
<reference evidence="6" key="1">
    <citation type="submission" date="2020-04" db="EMBL/GenBank/DDBJ databases">
        <authorList>
            <person name="Zhang T."/>
        </authorList>
    </citation>
    <scope>NUCLEOTIDE SEQUENCE</scope>
    <source>
        <strain evidence="6">HKST-UBA01</strain>
    </source>
</reference>
<evidence type="ECO:0000313" key="6">
    <source>
        <dbReference type="EMBL" id="MCA9390194.1"/>
    </source>
</evidence>
<name>A0A955LGY5_UNCKA</name>
<keyword evidence="5" id="KW-0472">Membrane</keyword>
<dbReference type="EMBL" id="JAGQKX010000044">
    <property type="protein sequence ID" value="MCA9390194.1"/>
    <property type="molecule type" value="Genomic_DNA"/>
</dbReference>
<evidence type="ECO:0000313" key="7">
    <source>
        <dbReference type="Proteomes" id="UP000701698"/>
    </source>
</evidence>
<sequence>MDSQTMITLAVILVGFGGLVYFFKQQLQQMMHRQDADKEQMKLMKEWVESMMEETKQTRKEMQDRLDHSNKGINERLDNAAKVIGNVSKSMQDVNKAIGEMSEIGRHMQGLQEFLRSPKLRGNLGEQILKDMLEQTIPHDNFALQHTFRNGTIVDAAVKTDRGIIPIDSKFPMENFRKMVSLENEAEKDRARKDFINDVRKHIRAIATKYILPEEGTLDFALMYVPSESVAYEIVVNTPEVLEYAHENRIVVVSPNQFNHYLKVILIGLEGKKIEERAQMIMRSIRAIEQDTNRFGEDFRVLLTHLSNAKSKADSAQTSFNNLTAKIENMHMLGESVTEELPEQLPMESKSEEPF</sequence>
<evidence type="ECO:0000256" key="4">
    <source>
        <dbReference type="ARBA" id="ARBA00023172"/>
    </source>
</evidence>
<keyword evidence="5" id="KW-0812">Transmembrane</keyword>
<feature type="transmembrane region" description="Helical" evidence="5">
    <location>
        <begin position="6"/>
        <end position="23"/>
    </location>
</feature>
<protein>
    <submittedName>
        <fullName evidence="6">DNA recombination protein RmuC</fullName>
    </submittedName>
</protein>
<dbReference type="InterPro" id="IPR003798">
    <property type="entry name" value="DNA_recombination_RmuC"/>
</dbReference>
<reference evidence="6" key="2">
    <citation type="journal article" date="2021" name="Microbiome">
        <title>Successional dynamics and alternative stable states in a saline activated sludge microbial community over 9 years.</title>
        <authorList>
            <person name="Wang Y."/>
            <person name="Ye J."/>
            <person name="Ju F."/>
            <person name="Liu L."/>
            <person name="Boyd J.A."/>
            <person name="Deng Y."/>
            <person name="Parks D.H."/>
            <person name="Jiang X."/>
            <person name="Yin X."/>
            <person name="Woodcroft B.J."/>
            <person name="Tyson G.W."/>
            <person name="Hugenholtz P."/>
            <person name="Polz M.F."/>
            <person name="Zhang T."/>
        </authorList>
    </citation>
    <scope>NUCLEOTIDE SEQUENCE</scope>
    <source>
        <strain evidence="6">HKST-UBA01</strain>
    </source>
</reference>
<comment type="function">
    <text evidence="1">Involved in DNA recombination.</text>
</comment>
<dbReference type="Proteomes" id="UP000701698">
    <property type="component" value="Unassembled WGS sequence"/>
</dbReference>
<evidence type="ECO:0000256" key="3">
    <source>
        <dbReference type="ARBA" id="ARBA00023054"/>
    </source>
</evidence>
<accession>A0A955LGY5</accession>
<evidence type="ECO:0000256" key="1">
    <source>
        <dbReference type="ARBA" id="ARBA00003416"/>
    </source>
</evidence>
<comment type="caution">
    <text evidence="6">The sequence shown here is derived from an EMBL/GenBank/DDBJ whole genome shotgun (WGS) entry which is preliminary data.</text>
</comment>
<dbReference type="GO" id="GO:0006310">
    <property type="term" value="P:DNA recombination"/>
    <property type="evidence" value="ECO:0007669"/>
    <property type="project" value="UniProtKB-KW"/>
</dbReference>
<keyword evidence="4" id="KW-0233">DNA recombination</keyword>
<evidence type="ECO:0000256" key="5">
    <source>
        <dbReference type="SAM" id="Phobius"/>
    </source>
</evidence>
<dbReference type="Pfam" id="PF02646">
    <property type="entry name" value="RmuC"/>
    <property type="match status" value="1"/>
</dbReference>
<gene>
    <name evidence="6" type="ORF">KC571_02215</name>
</gene>
<dbReference type="PANTHER" id="PTHR30563:SF0">
    <property type="entry name" value="DNA RECOMBINATION PROTEIN RMUC"/>
    <property type="match status" value="1"/>
</dbReference>
<organism evidence="6 7">
    <name type="scientific">candidate division WWE3 bacterium</name>
    <dbReference type="NCBI Taxonomy" id="2053526"/>
    <lineage>
        <taxon>Bacteria</taxon>
        <taxon>Katanobacteria</taxon>
    </lineage>
</organism>
<keyword evidence="5" id="KW-1133">Transmembrane helix</keyword>
<keyword evidence="3" id="KW-0175">Coiled coil</keyword>
<comment type="similarity">
    <text evidence="2">Belongs to the RmuC family.</text>
</comment>
<evidence type="ECO:0000256" key="2">
    <source>
        <dbReference type="ARBA" id="ARBA00009840"/>
    </source>
</evidence>
<dbReference type="PANTHER" id="PTHR30563">
    <property type="entry name" value="DNA RECOMBINATION PROTEIN RMUC"/>
    <property type="match status" value="1"/>
</dbReference>
<dbReference type="AlphaFoldDB" id="A0A955LGY5"/>